<comment type="similarity">
    <text evidence="2">Belongs to the binding-protein-dependent transport system permease family. CysTW subfamily.</text>
</comment>
<evidence type="ECO:0000256" key="5">
    <source>
        <dbReference type="ARBA" id="ARBA00022692"/>
    </source>
</evidence>
<dbReference type="EMBL" id="FMJD01000007">
    <property type="protein sequence ID" value="SCM75934.1"/>
    <property type="molecule type" value="Genomic_DNA"/>
</dbReference>
<keyword evidence="6 8" id="KW-1133">Transmembrane helix</keyword>
<evidence type="ECO:0000256" key="6">
    <source>
        <dbReference type="ARBA" id="ARBA00022989"/>
    </source>
</evidence>
<gene>
    <name evidence="10" type="ORF">KL86PLE_30382</name>
</gene>
<evidence type="ECO:0000313" key="10">
    <source>
        <dbReference type="EMBL" id="SCM75934.1"/>
    </source>
</evidence>
<dbReference type="Pfam" id="PF00528">
    <property type="entry name" value="BPD_transp_1"/>
    <property type="match status" value="1"/>
</dbReference>
<keyword evidence="7 8" id="KW-0472">Membrane</keyword>
<evidence type="ECO:0000256" key="2">
    <source>
        <dbReference type="ARBA" id="ARBA00007069"/>
    </source>
</evidence>
<dbReference type="PANTHER" id="PTHR42929:SF1">
    <property type="entry name" value="INNER MEMBRANE ABC TRANSPORTER PERMEASE PROTEIN YDCU-RELATED"/>
    <property type="match status" value="1"/>
</dbReference>
<evidence type="ECO:0000256" key="8">
    <source>
        <dbReference type="RuleBase" id="RU363032"/>
    </source>
</evidence>
<dbReference type="SUPFAM" id="SSF161098">
    <property type="entry name" value="MetI-like"/>
    <property type="match status" value="1"/>
</dbReference>
<protein>
    <submittedName>
        <fullName evidence="10">Putative Spermidine/putrescine transport system permease protein PotB</fullName>
    </submittedName>
</protein>
<dbReference type="PROSITE" id="PS50928">
    <property type="entry name" value="ABC_TM1"/>
    <property type="match status" value="1"/>
</dbReference>
<keyword evidence="5 8" id="KW-0812">Transmembrane</keyword>
<feature type="transmembrane region" description="Helical" evidence="8">
    <location>
        <begin position="142"/>
        <end position="166"/>
    </location>
</feature>
<comment type="subcellular location">
    <subcellularLocation>
        <location evidence="1 8">Cell membrane</location>
        <topology evidence="1 8">Multi-pass membrane protein</topology>
    </subcellularLocation>
</comment>
<organism evidence="10">
    <name type="scientific">uncultured Pleomorphomonas sp</name>
    <dbReference type="NCBI Taxonomy" id="442121"/>
    <lineage>
        <taxon>Bacteria</taxon>
        <taxon>Pseudomonadati</taxon>
        <taxon>Pseudomonadota</taxon>
        <taxon>Alphaproteobacteria</taxon>
        <taxon>Hyphomicrobiales</taxon>
        <taxon>Pleomorphomonadaceae</taxon>
        <taxon>Pleomorphomonas</taxon>
        <taxon>environmental samples</taxon>
    </lineage>
</organism>
<feature type="domain" description="ABC transmembrane type-1" evidence="9">
    <location>
        <begin position="63"/>
        <end position="267"/>
    </location>
</feature>
<sequence>MPPSILLLLPALALSAVVFLAPFLWLASTSFRTQTEGSLLLADGLSLDNYVRLFADPFFVEVLLRTLAYSVVTTAVSLVVALPVARFIVVRAGRFKGILLALMLVPLVSGALLPSLGMLHLMGPLGVVNGAARLMGLPTVKLLGTPAGILIGLVQSFLPLMVLPLVNTLARLPNDLEQAAASLGAPATAVWRRVILPLAMPGVVAGSVLVFCATFTSFVTPQILGQGHIATFGTVAYQQAGQVLDWPFASALAMVALAMIGLLQAAITIGSRFARRRESRQ</sequence>
<dbReference type="RefSeq" id="WP_288196225.1">
    <property type="nucleotide sequence ID" value="NZ_LT608334.1"/>
</dbReference>
<evidence type="ECO:0000256" key="4">
    <source>
        <dbReference type="ARBA" id="ARBA00022475"/>
    </source>
</evidence>
<evidence type="ECO:0000256" key="1">
    <source>
        <dbReference type="ARBA" id="ARBA00004651"/>
    </source>
</evidence>
<evidence type="ECO:0000256" key="7">
    <source>
        <dbReference type="ARBA" id="ARBA00023136"/>
    </source>
</evidence>
<reference evidence="10" key="1">
    <citation type="submission" date="2016-08" db="EMBL/GenBank/DDBJ databases">
        <authorList>
            <person name="Seilhamer J.J."/>
        </authorList>
    </citation>
    <scope>NUCLEOTIDE SEQUENCE</scope>
    <source>
        <strain evidence="10">86</strain>
    </source>
</reference>
<feature type="transmembrane region" description="Helical" evidence="8">
    <location>
        <begin position="248"/>
        <end position="270"/>
    </location>
</feature>
<dbReference type="AlphaFoldDB" id="A0A212LEE3"/>
<keyword evidence="4" id="KW-1003">Cell membrane</keyword>
<evidence type="ECO:0000256" key="3">
    <source>
        <dbReference type="ARBA" id="ARBA00022448"/>
    </source>
</evidence>
<proteinExistence type="inferred from homology"/>
<keyword evidence="3 8" id="KW-0813">Transport</keyword>
<dbReference type="GO" id="GO:0005886">
    <property type="term" value="C:plasma membrane"/>
    <property type="evidence" value="ECO:0007669"/>
    <property type="project" value="UniProtKB-SubCell"/>
</dbReference>
<accession>A0A212LEE3</accession>
<dbReference type="PANTHER" id="PTHR42929">
    <property type="entry name" value="INNER MEMBRANE ABC TRANSPORTER PERMEASE PROTEIN YDCU-RELATED-RELATED"/>
    <property type="match status" value="1"/>
</dbReference>
<dbReference type="InterPro" id="IPR035906">
    <property type="entry name" value="MetI-like_sf"/>
</dbReference>
<feature type="transmembrane region" description="Helical" evidence="8">
    <location>
        <begin position="66"/>
        <end position="85"/>
    </location>
</feature>
<dbReference type="GO" id="GO:0055085">
    <property type="term" value="P:transmembrane transport"/>
    <property type="evidence" value="ECO:0007669"/>
    <property type="project" value="InterPro"/>
</dbReference>
<dbReference type="InterPro" id="IPR000515">
    <property type="entry name" value="MetI-like"/>
</dbReference>
<name>A0A212LEE3_9HYPH</name>
<feature type="transmembrane region" description="Helical" evidence="8">
    <location>
        <begin position="97"/>
        <end position="122"/>
    </location>
</feature>
<dbReference type="CDD" id="cd06261">
    <property type="entry name" value="TM_PBP2"/>
    <property type="match status" value="1"/>
</dbReference>
<evidence type="ECO:0000259" key="9">
    <source>
        <dbReference type="PROSITE" id="PS50928"/>
    </source>
</evidence>
<dbReference type="Gene3D" id="1.10.3720.10">
    <property type="entry name" value="MetI-like"/>
    <property type="match status" value="1"/>
</dbReference>
<feature type="transmembrane region" description="Helical" evidence="8">
    <location>
        <begin position="194"/>
        <end position="218"/>
    </location>
</feature>